<feature type="region of interest" description="Disordered" evidence="1">
    <location>
        <begin position="142"/>
        <end position="206"/>
    </location>
</feature>
<feature type="compositionally biased region" description="Basic and acidic residues" evidence="1">
    <location>
        <begin position="361"/>
        <end position="380"/>
    </location>
</feature>
<feature type="compositionally biased region" description="Basic and acidic residues" evidence="1">
    <location>
        <begin position="154"/>
        <end position="166"/>
    </location>
</feature>
<dbReference type="EMBL" id="JBICBT010001182">
    <property type="protein sequence ID" value="KAL3079523.1"/>
    <property type="molecule type" value="Genomic_DNA"/>
</dbReference>
<feature type="region of interest" description="Disordered" evidence="1">
    <location>
        <begin position="474"/>
        <end position="497"/>
    </location>
</feature>
<dbReference type="Proteomes" id="UP001620626">
    <property type="component" value="Unassembled WGS sequence"/>
</dbReference>
<reference evidence="2 3" key="1">
    <citation type="submission" date="2024-10" db="EMBL/GenBank/DDBJ databases">
        <authorList>
            <person name="Kim D."/>
        </authorList>
    </citation>
    <scope>NUCLEOTIDE SEQUENCE [LARGE SCALE GENOMIC DNA]</scope>
    <source>
        <strain evidence="2">BH-2024</strain>
    </source>
</reference>
<organism evidence="2 3">
    <name type="scientific">Heterodera trifolii</name>
    <dbReference type="NCBI Taxonomy" id="157864"/>
    <lineage>
        <taxon>Eukaryota</taxon>
        <taxon>Metazoa</taxon>
        <taxon>Ecdysozoa</taxon>
        <taxon>Nematoda</taxon>
        <taxon>Chromadorea</taxon>
        <taxon>Rhabditida</taxon>
        <taxon>Tylenchina</taxon>
        <taxon>Tylenchomorpha</taxon>
        <taxon>Tylenchoidea</taxon>
        <taxon>Heteroderidae</taxon>
        <taxon>Heteroderinae</taxon>
        <taxon>Heterodera</taxon>
    </lineage>
</organism>
<proteinExistence type="predicted"/>
<feature type="region of interest" description="Disordered" evidence="1">
    <location>
        <begin position="357"/>
        <end position="387"/>
    </location>
</feature>
<evidence type="ECO:0000313" key="2">
    <source>
        <dbReference type="EMBL" id="KAL3079523.1"/>
    </source>
</evidence>
<feature type="compositionally biased region" description="Polar residues" evidence="1">
    <location>
        <begin position="167"/>
        <end position="178"/>
    </location>
</feature>
<accession>A0ABD2ITK8</accession>
<gene>
    <name evidence="2" type="ORF">niasHT_037893</name>
</gene>
<sequence>MERGLRELVDIFKEHFDRGLTAIGDEAPERHDFLYDEFTLPLRDHIGDLRTVRRTIEDVEKLSQLSFGTRSGTGDSLPAGDDPAVRRMPPPQQVHYPTDHQSDDWMLGQFPRRFEQLNIQEERRAVTPVMRSVAKVAQNPVLNAGGAGANTREWVNRTTERRERTPSSHFQQAGNRQRPSARDPERIRGRDPSVLRTARRDEGTTAFETVRLQPPTFTGKPEDWTPFWSYFKRAVDDKPIPSFEKQLLLLRCLKEGSPARRAVEVYPPSDGNYPVVMQLLRERFGDTDDLQRAIRAQLLHLPPARETVQSLTTVPIGATRGECGGRIIRAASRVQAAVRKFRRAVGDQVKCMRAAESALAAKREPEHRTEPRPEQGRHAEGTQNRDQFPRVFMELTRHTGKWLIGKGIDFPNLVGRARLTTAVLYAKSWATVQAIARPIPRSKNDDNVSSSNGGVSDAFLLIMLPVAVPVQNHGSRESGGFCPNHSDKAARTPECGIGPAGRANVRWIKEENSVGQTSSENSNGWMTDGSSWRCHPCRTSARPSKQGWLGRELIPDCSNRWTRQFSLKS</sequence>
<evidence type="ECO:0000313" key="3">
    <source>
        <dbReference type="Proteomes" id="UP001620626"/>
    </source>
</evidence>
<comment type="caution">
    <text evidence="2">The sequence shown here is derived from an EMBL/GenBank/DDBJ whole genome shotgun (WGS) entry which is preliminary data.</text>
</comment>
<dbReference type="InterPro" id="IPR005312">
    <property type="entry name" value="DUF1759"/>
</dbReference>
<name>A0ABD2ITK8_9BILA</name>
<evidence type="ECO:0000256" key="1">
    <source>
        <dbReference type="SAM" id="MobiDB-lite"/>
    </source>
</evidence>
<dbReference type="Pfam" id="PF03564">
    <property type="entry name" value="DUF1759"/>
    <property type="match status" value="1"/>
</dbReference>
<feature type="compositionally biased region" description="Basic and acidic residues" evidence="1">
    <location>
        <begin position="180"/>
        <end position="203"/>
    </location>
</feature>
<dbReference type="AlphaFoldDB" id="A0ABD2ITK8"/>
<protein>
    <submittedName>
        <fullName evidence="2">Uncharacterized protein</fullName>
    </submittedName>
</protein>
<keyword evidence="3" id="KW-1185">Reference proteome</keyword>